<reference evidence="3 4" key="1">
    <citation type="submission" date="2020-10" db="EMBL/GenBank/DDBJ databases">
        <title>Bacillus sp. HD4P25, an endophyte from a halophyte.</title>
        <authorList>
            <person name="Sun J.-Q."/>
        </authorList>
    </citation>
    <scope>NUCLEOTIDE SEQUENCE [LARGE SCALE GENOMIC DNA]</scope>
    <source>
        <strain evidence="3 4">YIM 93174</strain>
    </source>
</reference>
<sequence>MKRKIHIFILSSLLILSGCTSSVIESKVDEDKTYTPPSSYTFTHNNQQFEIIPLYEELMYYVSYVKEGNVKDENKYKEFFLDPFREKAFSENDGYYIYTAAYEDYFGVPRDIYQFERDILALSEKQDLINSAISEALIKSSNMLPGGKKRIYIIPFNTNGFSRTSAGRTFNEEVVLLRIGSSFQEDDLKNVAAHEYHHTIFMEHEDKVNQVLPSLISNILLEGKAVAFAKMIYPDIAKPMLEEIPYEDEKHVWEEVKKDLNSADYKLYDKFLLGDGHIPPLSNYKVGYQIMKSFLEQNPNVDVLEWTLMSSADILSKSKYEDKFID</sequence>
<evidence type="ECO:0000259" key="2">
    <source>
        <dbReference type="Pfam" id="PF10026"/>
    </source>
</evidence>
<feature type="chain" id="PRO_5046305155" description="DUF2268 domain-containing protein" evidence="1">
    <location>
        <begin position="23"/>
        <end position="326"/>
    </location>
</feature>
<evidence type="ECO:0000313" key="3">
    <source>
        <dbReference type="EMBL" id="MBE4909856.1"/>
    </source>
</evidence>
<evidence type="ECO:0000313" key="4">
    <source>
        <dbReference type="Proteomes" id="UP001516662"/>
    </source>
</evidence>
<dbReference type="InterPro" id="IPR018728">
    <property type="entry name" value="DUF2268"/>
</dbReference>
<evidence type="ECO:0000256" key="1">
    <source>
        <dbReference type="SAM" id="SignalP"/>
    </source>
</evidence>
<dbReference type="RefSeq" id="WP_193538897.1">
    <property type="nucleotide sequence ID" value="NZ_JADCLJ010000024.1"/>
</dbReference>
<organism evidence="3 4">
    <name type="scientific">Litchfieldia luteola</name>
    <dbReference type="NCBI Taxonomy" id="682179"/>
    <lineage>
        <taxon>Bacteria</taxon>
        <taxon>Bacillati</taxon>
        <taxon>Bacillota</taxon>
        <taxon>Bacilli</taxon>
        <taxon>Bacillales</taxon>
        <taxon>Bacillaceae</taxon>
        <taxon>Litchfieldia</taxon>
    </lineage>
</organism>
<proteinExistence type="predicted"/>
<accession>A0ABR9QN68</accession>
<feature type="domain" description="DUF2268" evidence="2">
    <location>
        <begin position="130"/>
        <end position="315"/>
    </location>
</feature>
<comment type="caution">
    <text evidence="3">The sequence shown here is derived from an EMBL/GenBank/DDBJ whole genome shotgun (WGS) entry which is preliminary data.</text>
</comment>
<keyword evidence="1" id="KW-0732">Signal</keyword>
<name>A0ABR9QN68_9BACI</name>
<dbReference type="Proteomes" id="UP001516662">
    <property type="component" value="Unassembled WGS sequence"/>
</dbReference>
<feature type="signal peptide" evidence="1">
    <location>
        <begin position="1"/>
        <end position="22"/>
    </location>
</feature>
<keyword evidence="4" id="KW-1185">Reference proteome</keyword>
<protein>
    <recommendedName>
        <fullName evidence="2">DUF2268 domain-containing protein</fullName>
    </recommendedName>
</protein>
<dbReference type="PROSITE" id="PS51257">
    <property type="entry name" value="PROKAR_LIPOPROTEIN"/>
    <property type="match status" value="1"/>
</dbReference>
<dbReference type="Pfam" id="PF10026">
    <property type="entry name" value="DUF2268"/>
    <property type="match status" value="1"/>
</dbReference>
<gene>
    <name evidence="3" type="ORF">IMZ08_17615</name>
</gene>
<dbReference type="EMBL" id="JADCLJ010000024">
    <property type="protein sequence ID" value="MBE4909856.1"/>
    <property type="molecule type" value="Genomic_DNA"/>
</dbReference>